<dbReference type="Proteomes" id="UP000075886">
    <property type="component" value="Unassembled WGS sequence"/>
</dbReference>
<dbReference type="VEuPathDB" id="VectorBase:AFAF002133"/>
<proteinExistence type="inferred from homology"/>
<dbReference type="GO" id="GO:0031144">
    <property type="term" value="P:proteasome localization"/>
    <property type="evidence" value="ECO:0007669"/>
    <property type="project" value="InterPro"/>
</dbReference>
<reference evidence="5" key="2">
    <citation type="submission" date="2020-05" db="UniProtKB">
        <authorList>
            <consortium name="EnsemblMetazoa"/>
        </authorList>
    </citation>
    <scope>IDENTIFICATION</scope>
    <source>
        <strain evidence="5">FAR1</strain>
    </source>
</reference>
<accession>A0A182Q343</accession>
<evidence type="ECO:0000256" key="3">
    <source>
        <dbReference type="ARBA" id="ARBA00023242"/>
    </source>
</evidence>
<feature type="region of interest" description="Disordered" evidence="4">
    <location>
        <begin position="111"/>
        <end position="139"/>
    </location>
</feature>
<dbReference type="PANTHER" id="PTHR28032">
    <property type="entry name" value="FI02826P"/>
    <property type="match status" value="1"/>
</dbReference>
<evidence type="ECO:0000256" key="2">
    <source>
        <dbReference type="ARBA" id="ARBA00006199"/>
    </source>
</evidence>
<evidence type="ECO:0000256" key="4">
    <source>
        <dbReference type="SAM" id="MobiDB-lite"/>
    </source>
</evidence>
<dbReference type="Pfam" id="PF08559">
    <property type="entry name" value="Cut8"/>
    <property type="match status" value="1"/>
</dbReference>
<dbReference type="PANTHER" id="PTHR28032:SF1">
    <property type="entry name" value="FI02826P"/>
    <property type="match status" value="1"/>
</dbReference>
<evidence type="ECO:0000313" key="5">
    <source>
        <dbReference type="EnsemblMetazoa" id="AFAF002133-PA"/>
    </source>
</evidence>
<dbReference type="AlphaFoldDB" id="A0A182Q343"/>
<dbReference type="GO" id="GO:0031965">
    <property type="term" value="C:nuclear membrane"/>
    <property type="evidence" value="ECO:0007669"/>
    <property type="project" value="TreeGrafter"/>
</dbReference>
<evidence type="ECO:0000256" key="1">
    <source>
        <dbReference type="ARBA" id="ARBA00004123"/>
    </source>
</evidence>
<comment type="subcellular location">
    <subcellularLocation>
        <location evidence="1">Nucleus</location>
    </subcellularLocation>
</comment>
<comment type="similarity">
    <text evidence="2">Belongs to the cut8/STS1 family.</text>
</comment>
<protein>
    <submittedName>
        <fullName evidence="5">Uncharacterized protein</fullName>
    </submittedName>
</protein>
<evidence type="ECO:0000313" key="6">
    <source>
        <dbReference type="Proteomes" id="UP000075886"/>
    </source>
</evidence>
<keyword evidence="3" id="KW-0539">Nucleus</keyword>
<organism evidence="5 6">
    <name type="scientific">Anopheles farauti</name>
    <dbReference type="NCBI Taxonomy" id="69004"/>
    <lineage>
        <taxon>Eukaryota</taxon>
        <taxon>Metazoa</taxon>
        <taxon>Ecdysozoa</taxon>
        <taxon>Arthropoda</taxon>
        <taxon>Hexapoda</taxon>
        <taxon>Insecta</taxon>
        <taxon>Pterygota</taxon>
        <taxon>Neoptera</taxon>
        <taxon>Endopterygota</taxon>
        <taxon>Diptera</taxon>
        <taxon>Nematocera</taxon>
        <taxon>Culicoidea</taxon>
        <taxon>Culicidae</taxon>
        <taxon>Anophelinae</taxon>
        <taxon>Anopheles</taxon>
    </lineage>
</organism>
<keyword evidence="6" id="KW-1185">Reference proteome</keyword>
<dbReference type="GO" id="GO:0071630">
    <property type="term" value="P:nuclear protein quality control by the ubiquitin-proteasome system"/>
    <property type="evidence" value="ECO:0007669"/>
    <property type="project" value="InterPro"/>
</dbReference>
<sequence>MLYVSLPLEPFECESSFSSDSIYAMAHRHSNLRNRTPLAELPVIEGDPVQRHSSPTPGATAATPHRNVLGQRLIHSPTANIPDSILTPTLSPQEIFSGQRGRRRLTDIWSSIQRPTPPSPMKTPTKNISTMTLRSSPRKRSLAQEFTDMSAANGFGSPSKRQLTARMSVGDSPGTSYPVKKPRLQETAMNRQNNAIPLETILKGHSREQLIGIISSLVAKNESLEAKVRQELPLPDIGPLDGELARIKKNIYASVPNQKFLSRTDGHGFLRAATHLATLKQTVHGQSQNLHSSRHWDALLDYVMMAWTHVRETPVYENDKHNATRRYCFKLLAHHASSALKHGAMGLGMERVARFQQKLPYMVADYAEIRECNRCIEHILLKGV</sequence>
<dbReference type="GO" id="GO:0070628">
    <property type="term" value="F:proteasome binding"/>
    <property type="evidence" value="ECO:0007669"/>
    <property type="project" value="TreeGrafter"/>
</dbReference>
<dbReference type="Gene3D" id="1.20.58.1590">
    <property type="entry name" value="Tethering factor for nuclear proteasome Cut8/Sts1"/>
    <property type="match status" value="1"/>
</dbReference>
<dbReference type="InterPro" id="IPR013868">
    <property type="entry name" value="Cut8/Sts1_fam"/>
</dbReference>
<dbReference type="EMBL" id="AXCN02000886">
    <property type="status" value="NOT_ANNOTATED_CDS"/>
    <property type="molecule type" value="Genomic_DNA"/>
</dbReference>
<name>A0A182Q343_9DIPT</name>
<dbReference type="EnsemblMetazoa" id="AFAF002133-RA">
    <property type="protein sequence ID" value="AFAF002133-PA"/>
    <property type="gene ID" value="AFAF002133"/>
</dbReference>
<reference evidence="6" key="1">
    <citation type="submission" date="2014-01" db="EMBL/GenBank/DDBJ databases">
        <title>The Genome Sequence of Anopheles farauti FAR1 (V2).</title>
        <authorList>
            <consortium name="The Broad Institute Genomics Platform"/>
            <person name="Neafsey D.E."/>
            <person name="Besansky N."/>
            <person name="Howell P."/>
            <person name="Walton C."/>
            <person name="Young S.K."/>
            <person name="Zeng Q."/>
            <person name="Gargeya S."/>
            <person name="Fitzgerald M."/>
            <person name="Haas B."/>
            <person name="Abouelleil A."/>
            <person name="Allen A.W."/>
            <person name="Alvarado L."/>
            <person name="Arachchi H.M."/>
            <person name="Berlin A.M."/>
            <person name="Chapman S.B."/>
            <person name="Gainer-Dewar J."/>
            <person name="Goldberg J."/>
            <person name="Griggs A."/>
            <person name="Gujja S."/>
            <person name="Hansen M."/>
            <person name="Howarth C."/>
            <person name="Imamovic A."/>
            <person name="Ireland A."/>
            <person name="Larimer J."/>
            <person name="McCowan C."/>
            <person name="Murphy C."/>
            <person name="Pearson M."/>
            <person name="Poon T.W."/>
            <person name="Priest M."/>
            <person name="Roberts A."/>
            <person name="Saif S."/>
            <person name="Shea T."/>
            <person name="Sisk P."/>
            <person name="Sykes S."/>
            <person name="Wortman J."/>
            <person name="Nusbaum C."/>
            <person name="Birren B."/>
        </authorList>
    </citation>
    <scope>NUCLEOTIDE SEQUENCE [LARGE SCALE GENOMIC DNA]</scope>
    <source>
        <strain evidence="6">FAR1</strain>
    </source>
</reference>
<dbReference type="InterPro" id="IPR038422">
    <property type="entry name" value="Cut8/Sts1_sf"/>
</dbReference>